<dbReference type="InterPro" id="IPR049552">
    <property type="entry name" value="PKS_DH_N"/>
</dbReference>
<feature type="region of interest" description="N-terminal hotdog fold" evidence="9">
    <location>
        <begin position="878"/>
        <end position="1001"/>
    </location>
</feature>
<feature type="active site" description="Proton acceptor; for dehydratase activity" evidence="9">
    <location>
        <position position="910"/>
    </location>
</feature>
<dbReference type="InterPro" id="IPR001227">
    <property type="entry name" value="Ac_transferase_dom_sf"/>
</dbReference>
<dbReference type="InterPro" id="IPR049900">
    <property type="entry name" value="PKS_mFAS_DH"/>
</dbReference>
<dbReference type="Pfam" id="PF00698">
    <property type="entry name" value="Acyl_transf_1"/>
    <property type="match status" value="2"/>
</dbReference>
<dbReference type="InterPro" id="IPR036736">
    <property type="entry name" value="ACP-like_sf"/>
</dbReference>
<feature type="domain" description="Ketosynthase family 3 (KS3)" evidence="12">
    <location>
        <begin position="34"/>
        <end position="444"/>
    </location>
</feature>
<dbReference type="Pfam" id="PF21089">
    <property type="entry name" value="PKS_DH_N"/>
    <property type="match status" value="2"/>
</dbReference>
<dbReference type="InterPro" id="IPR006162">
    <property type="entry name" value="Ppantetheine_attach_site"/>
</dbReference>
<dbReference type="SMART" id="SM00827">
    <property type="entry name" value="PKS_AT"/>
    <property type="match status" value="2"/>
</dbReference>
<dbReference type="InterPro" id="IPR055123">
    <property type="entry name" value="SpnB-like_Rossmann"/>
</dbReference>
<organism evidence="14 15">
    <name type="scientific">Actinophytocola gossypii</name>
    <dbReference type="NCBI Taxonomy" id="2812003"/>
    <lineage>
        <taxon>Bacteria</taxon>
        <taxon>Bacillati</taxon>
        <taxon>Actinomycetota</taxon>
        <taxon>Actinomycetes</taxon>
        <taxon>Pseudonocardiales</taxon>
        <taxon>Pseudonocardiaceae</taxon>
    </lineage>
</organism>
<dbReference type="Pfam" id="PF16197">
    <property type="entry name" value="KAsynt_C_assoc"/>
    <property type="match status" value="2"/>
</dbReference>
<evidence type="ECO:0000256" key="3">
    <source>
        <dbReference type="ARBA" id="ARBA00022450"/>
    </source>
</evidence>
<gene>
    <name evidence="14" type="ORF">JT362_18585</name>
</gene>
<keyword evidence="5" id="KW-0808">Transferase</keyword>
<evidence type="ECO:0000256" key="8">
    <source>
        <dbReference type="ARBA" id="ARBA00023315"/>
    </source>
</evidence>
<evidence type="ECO:0000256" key="1">
    <source>
        <dbReference type="ARBA" id="ARBA00001957"/>
    </source>
</evidence>
<dbReference type="InterPro" id="IPR020802">
    <property type="entry name" value="TesA-like"/>
</dbReference>
<dbReference type="InterPro" id="IPR001031">
    <property type="entry name" value="Thioesterase"/>
</dbReference>
<evidence type="ECO:0000256" key="6">
    <source>
        <dbReference type="ARBA" id="ARBA00023194"/>
    </source>
</evidence>
<reference evidence="14 15" key="1">
    <citation type="submission" date="2021-02" db="EMBL/GenBank/DDBJ databases">
        <title>Actinophytocola xerophila sp. nov., isolated from soil of cotton cropping field.</title>
        <authorList>
            <person name="Huang R."/>
            <person name="Chen X."/>
            <person name="Ge X."/>
            <person name="Liu W."/>
        </authorList>
    </citation>
    <scope>NUCLEOTIDE SEQUENCE [LARGE SCALE GENOMIC DNA]</scope>
    <source>
        <strain evidence="14 15">S1-96</strain>
    </source>
</reference>
<dbReference type="Pfam" id="PF00550">
    <property type="entry name" value="PP-binding"/>
    <property type="match status" value="2"/>
</dbReference>
<protein>
    <submittedName>
        <fullName evidence="14">SDR family NAD(P)-dependent oxidoreductase</fullName>
    </submittedName>
</protein>
<dbReference type="Gene3D" id="3.30.70.3290">
    <property type="match status" value="2"/>
</dbReference>
<dbReference type="Gene3D" id="3.40.50.11460">
    <property type="match status" value="1"/>
</dbReference>
<dbReference type="InterPro" id="IPR020841">
    <property type="entry name" value="PKS_Beta-ketoAc_synthase_dom"/>
</dbReference>
<dbReference type="SMART" id="SM00825">
    <property type="entry name" value="PKS_KS"/>
    <property type="match status" value="2"/>
</dbReference>
<dbReference type="CDD" id="cd00833">
    <property type="entry name" value="PKS"/>
    <property type="match status" value="2"/>
</dbReference>
<dbReference type="InterPro" id="IPR020806">
    <property type="entry name" value="PKS_PP-bd"/>
</dbReference>
<dbReference type="InterPro" id="IPR018201">
    <property type="entry name" value="Ketoacyl_synth_AS"/>
</dbReference>
<dbReference type="PROSITE" id="PS52004">
    <property type="entry name" value="KS3_2"/>
    <property type="match status" value="2"/>
</dbReference>
<dbReference type="InterPro" id="IPR014030">
    <property type="entry name" value="Ketoacyl_synth_N"/>
</dbReference>
<evidence type="ECO:0000256" key="10">
    <source>
        <dbReference type="SAM" id="MobiDB-lite"/>
    </source>
</evidence>
<keyword evidence="3" id="KW-0596">Phosphopantetheine</keyword>
<dbReference type="InterPro" id="IPR042104">
    <property type="entry name" value="PKS_dehydratase_sf"/>
</dbReference>
<dbReference type="InterPro" id="IPR014043">
    <property type="entry name" value="Acyl_transferase_dom"/>
</dbReference>
<keyword evidence="6" id="KW-0045">Antibiotic biosynthesis</keyword>
<dbReference type="SUPFAM" id="SSF52151">
    <property type="entry name" value="FabD/lysophospholipase-like"/>
    <property type="match status" value="2"/>
</dbReference>
<dbReference type="InterPro" id="IPR036291">
    <property type="entry name" value="NAD(P)-bd_dom_sf"/>
</dbReference>
<evidence type="ECO:0000256" key="9">
    <source>
        <dbReference type="PROSITE-ProRule" id="PRU01363"/>
    </source>
</evidence>
<dbReference type="CDD" id="cd08956">
    <property type="entry name" value="KR_3_FAS_SDR_x"/>
    <property type="match status" value="1"/>
</dbReference>
<dbReference type="InterPro" id="IPR016035">
    <property type="entry name" value="Acyl_Trfase/lysoPLipase"/>
</dbReference>
<comment type="cofactor">
    <cofactor evidence="1">
        <name>pantetheine 4'-phosphate</name>
        <dbReference type="ChEBI" id="CHEBI:47942"/>
    </cofactor>
</comment>
<dbReference type="PROSITE" id="PS50075">
    <property type="entry name" value="CARRIER"/>
    <property type="match status" value="2"/>
</dbReference>
<evidence type="ECO:0000256" key="7">
    <source>
        <dbReference type="ARBA" id="ARBA00023268"/>
    </source>
</evidence>
<dbReference type="InterPro" id="IPR050091">
    <property type="entry name" value="PKS_NRPS_Biosynth_Enz"/>
</dbReference>
<dbReference type="Gene3D" id="3.10.129.110">
    <property type="entry name" value="Polyketide synthase dehydratase"/>
    <property type="match status" value="3"/>
</dbReference>
<dbReference type="SUPFAM" id="SSF47336">
    <property type="entry name" value="ACP-like"/>
    <property type="match status" value="1"/>
</dbReference>
<dbReference type="SMART" id="SM01294">
    <property type="entry name" value="PKS_PP_betabranch"/>
    <property type="match status" value="1"/>
</dbReference>
<feature type="domain" description="Carrier" evidence="11">
    <location>
        <begin position="2837"/>
        <end position="2915"/>
    </location>
</feature>
<dbReference type="PROSITE" id="PS00012">
    <property type="entry name" value="PHOSPHOPANTETHEINE"/>
    <property type="match status" value="1"/>
</dbReference>
<dbReference type="PANTHER" id="PTHR43775">
    <property type="entry name" value="FATTY ACID SYNTHASE"/>
    <property type="match status" value="1"/>
</dbReference>
<keyword evidence="7" id="KW-0511">Multifunctional enzyme</keyword>
<feature type="domain" description="PKS/mFAS DH" evidence="13">
    <location>
        <begin position="878"/>
        <end position="1149"/>
    </location>
</feature>
<dbReference type="InterPro" id="IPR049551">
    <property type="entry name" value="PKS_DH_C"/>
</dbReference>
<comment type="caution">
    <text evidence="14">The sequence shown here is derived from an EMBL/GenBank/DDBJ whole genome shotgun (WGS) entry which is preliminary data.</text>
</comment>
<dbReference type="Gene3D" id="1.10.1200.10">
    <property type="entry name" value="ACP-like"/>
    <property type="match status" value="2"/>
</dbReference>
<dbReference type="InterPro" id="IPR029058">
    <property type="entry name" value="AB_hydrolase_fold"/>
</dbReference>
<dbReference type="Gene3D" id="3.40.50.720">
    <property type="entry name" value="NAD(P)-binding Rossmann-like Domain"/>
    <property type="match status" value="1"/>
</dbReference>
<dbReference type="SMART" id="SM00824">
    <property type="entry name" value="PKS_TE"/>
    <property type="match status" value="1"/>
</dbReference>
<evidence type="ECO:0000259" key="12">
    <source>
        <dbReference type="PROSITE" id="PS52004"/>
    </source>
</evidence>
<dbReference type="Pfam" id="PF00975">
    <property type="entry name" value="Thioesterase"/>
    <property type="match status" value="1"/>
</dbReference>
<dbReference type="Gene3D" id="3.40.47.10">
    <property type="match status" value="2"/>
</dbReference>
<comment type="pathway">
    <text evidence="2">Antibiotic biosynthesis.</text>
</comment>
<dbReference type="InterPro" id="IPR032821">
    <property type="entry name" value="PKS_assoc"/>
</dbReference>
<dbReference type="InterPro" id="IPR016036">
    <property type="entry name" value="Malonyl_transacylase_ACP-bd"/>
</dbReference>
<dbReference type="SMART" id="SM00826">
    <property type="entry name" value="PKS_DH"/>
    <property type="match status" value="2"/>
</dbReference>
<feature type="region of interest" description="Disordered" evidence="10">
    <location>
        <begin position="2106"/>
        <end position="2126"/>
    </location>
</feature>
<sequence>MTTQDKKVVDALRASLKETERLREQSRRLTAAAHEPIAIVGMACRFPGGVSSPEDLWRVLADGVDVAGEFPTDRGWDLDRLYDPDNTRPNTTYVREAGFLADAADFDAEFFGIAPRDALFMDPQQRLLLESTWEAFERAGIPPATMKGSRTGVFAGVMYHNYPGSYGSSGVVSGRVSYHFGFEGPSVTMDTACSSSLVALHLAVQSLRQGECSLAVAGGVSVMASPQTFVEFNLEDTQSRDGRCRSFAAGADGPGWSEGVGVLVVERLSDARRNGHPVLAVVRGSATNQDGASNGLTAPNGPAQQRLIRAALANARMSADQVDAVDGHGTATELGDPIEAQALLATYGQDRERPLWLGSVKSNLGHTQAAAGVAGVIKMVMAMRAGELPKTLHVDEPSPHVDWASGNVRLLTDARAWPETGAPRRAAVSSFGLSGTNTHVILEQATETDDHPETEPVPVVPWVLSARGRTALRAQAERLLSFVDGRPELSDVDVAGALATTRAAHEHRAVVTGTDRAELLAGLRAVADGADGPVEGVARVGGKSAFVFTGQGAQRAGMGRELHAAFPVFAAAFDEVCALLPGVYSGDDQAVANRTEHAQAGLFAFEVALFRLLESWGLRPDFVTGHSIGEIAAAHVAGVFSLADACALVSARGRLMQALPEGGAMVAVTASEDEVTPLLTDGVAVAAVNAPGSVVLSGVEAEVLAVVERLDRRHTRLRVSHAFHSPLMDPMLDEFRAVAESLTYQEPRLPLVSTVTGRVTDVGDPEYWVTQVRRPVRFADAMATLADSGVTTFLEVGPDAVLPGCVPTQRAGQPEVRALVTALARLHVTGVSPEWSALLGRTRRVDLPTYPFQRERYWMTASPRTGDPASMGLAPTSHPLLGASVMLADTDGMVLTARLSATTHPWLADHRVGGAILFPGTGFVELVGHAGDRAGTGRIEELTLHAPLVLPDDGAVRLQITVGAPDAAGARPVAVHACQDTPDATWVRHATGTLADGGTAATFDLAEWPPAGAEPVDLDGVYGEFADRGLVYGPVFQGLRAAWRRDGDLFAELALPETARGDVTRYGLHPAVLDAALQAVGRSGLAGQEAALPFEWRGVELHATGAATARVRISRAAGGVAIAVADGTGAPVATVDSLVLRPITADAIAAARRTHRDALFRLDWQPVALPAGTPLSTVELDAVGADAPDVAVLRCGGGSDAPAVHAATTRALESLRAFTGDRNLDGTRLVVLTSGAVALAGEDVTDLAGAAVWGLVRSAQAEYPGRIVLVDTDTERDLDTVLPKILAAGESQALVRDGSVRVGRLTRAGSQDTAPASPVAAGTVLVTGATGGLGRLVARHLVAEHGVRDLLLVSRSGPAATGADDLVAELTALGAAVELVACDLADREAAAALLAGRALTGVVHAAGVLDNGTIDTLTADQLTTVLRPKVDAALNLHELTAGHDLGAFVLFSSASGLLGALGQANYAAANTFLDGLAAHRGANGLPAVSLAWGMWGTGTGMAGHVTEAELPHVARTGFVPLSAEDGLALFDATWTATEPVLAPVPLDLGVLRGQGDALPDLFRGLVPAARRTAAADTPAGDGSLVRRLATQSEQDRVTTLKELVRAQVAQALGHSSPESIELDRAFQDLGFDSLTAVELRNGLSVATGVQLSATLVFDNPTPLALIGYLEEELLGAADQDVDEAAPVVVSADEPIAIVGMSCRYPGGVASPEDLWELVAGGGDGVTAFPTDRGWDVEGWFGLDSGGGSRQGGFVHDATDFDAGFFGIDPDEATMMDPQQRLLLEASWEAIERAGIDPRSLRGSTTGVFAGVMQPDYDPGMFGTLEHAAGFRGVGLSQSIVSGRIAYLFGLEGPAVSVDTACSSSLVALHWAIQALRQGDCSLALAGGVTVISTPATFVDFDQQGGLAGDGRCKSFGADADGIGWAEGVGVVVVERLSDARRNGHQVLAVVRGSAVNSDGASNGMTAPNGAAQERVIRKALANAGLEPSDVDAVEGFGGGTRLGDPIEVRALMATYGQDRDRPLWLGSVKSNIGHTQSASGIAGVIKTVQAMREGRLPRTLHADEPSPHVDWTAGEVRLLTETIPWPAGDRTRRAGVSSFGRSGTNVHTILEEGDPTPAAEPVDADREPGPALPWLVSARTAGALPAQAAALLSQVDGVDALDLGYSLAATRTPYEHQAVVVGADRDVLVAGLRALADGTGSPSVVTGARTGGKTAYLFPGQGAQRPGMGRELYAAFPAFASAFDAVGAKFDRHLDRPLREVVFADEGTVTAGLLDQTTFLTAAVFAVEVATYRLLESWGLRPDFVTGHSVGAVAAAHVAGVLSLADAVKLVAACGELAQELAPGVMVAVRATEDEVTPLLSDEVGGEVGIAAVDGPDRVVLSGDEDAVDEVLERLGDRQTTRLRVRRAFHSPVVDDIQEEFFDVADRLSFQPPAIPVVAHLDGEPVSADDLATSDHWERQLRAEVRFADDVRHLAEQGVTRFVEVGPDGGLAGLVAGCLDEDATFVPVPTLTGGPEVTGLLTAVARLQVTGHGADWSRLYAGRGAREVPLPPYAFHRTRYWVEMDTIAVGEVAAAGLEETGHPLLGAAVALAGSDSVVLTGRLSPATHPWLAGTPVLPGAVAVELAVHAGDLVGLPRLAELDVVAPARLAGSGGTRVQVAVGAPDETGDRRVEVHTRPEDETAWTHHATGLLTAASKVAPTGWPPPGADTVAEVALPAAARAEADSFAVHPALLDAALRATGRPVTPAAWTGVEVHATGAVAARVALRGTGDTVSLVLADPAGAPVLTVDSVTLRAVDPAELSAMDAPVVEARTERRRAAADEDSGPHESWLRLADLPADERERAVRELVLGAVAAIAGTDSIDADRHLIELGLNSLSATELAIELGTVTGLPLDNAVFDHPTPNALAAYLLTTFTPAPPAPAPAGTLRDLFREAALAGKLGQGIDVLSAAARLRPTFDSATDPGRTIVPLRLAKGAARPRLVCVETPMAMGNHYQYARLAAHFDGVRDVVSLPVPGFTAADPLPETSDVVVRLLADAVVAAADGEPFVLVGYSAGGVLAHTTATHLEESGIRPEAVILIDTLPVDGGDGGGGGGAEGGAVPMMTEMVAGLFELESSVGTFDNAQLTGMAWYVDLLAEFDVRDTAAPVLYLRSARPMGGAGTERVSWRFADTVETVPGDHFTMMDADASTTSQAIEGWLATAEFGVSLVAEGS</sequence>
<evidence type="ECO:0000256" key="4">
    <source>
        <dbReference type="ARBA" id="ARBA00022553"/>
    </source>
</evidence>
<feature type="region of interest" description="C-terminal hotdog fold" evidence="9">
    <location>
        <begin position="1013"/>
        <end position="1149"/>
    </location>
</feature>
<proteinExistence type="predicted"/>
<dbReference type="InterPro" id="IPR020807">
    <property type="entry name" value="PKS_DH"/>
</dbReference>
<dbReference type="EMBL" id="JAFFZE010000014">
    <property type="protein sequence ID" value="MCT2585126.1"/>
    <property type="molecule type" value="Genomic_DNA"/>
</dbReference>
<dbReference type="SMART" id="SM00822">
    <property type="entry name" value="PKS_KR"/>
    <property type="match status" value="1"/>
</dbReference>
<feature type="active site" description="Proton donor; for dehydratase activity" evidence="9">
    <location>
        <position position="1074"/>
    </location>
</feature>
<evidence type="ECO:0000259" key="11">
    <source>
        <dbReference type="PROSITE" id="PS50075"/>
    </source>
</evidence>
<dbReference type="SUPFAM" id="SSF51735">
    <property type="entry name" value="NAD(P)-binding Rossmann-fold domains"/>
    <property type="match status" value="2"/>
</dbReference>
<dbReference type="Pfam" id="PF08659">
    <property type="entry name" value="KR"/>
    <property type="match status" value="1"/>
</dbReference>
<dbReference type="Pfam" id="PF08990">
    <property type="entry name" value="Docking"/>
    <property type="match status" value="1"/>
</dbReference>
<dbReference type="SUPFAM" id="SSF55048">
    <property type="entry name" value="Probable ACP-binding domain of malonyl-CoA ACP transacylase"/>
    <property type="match status" value="2"/>
</dbReference>
<evidence type="ECO:0000256" key="2">
    <source>
        <dbReference type="ARBA" id="ARBA00004792"/>
    </source>
</evidence>
<dbReference type="PANTHER" id="PTHR43775:SF51">
    <property type="entry name" value="INACTIVE PHENOLPHTHIOCEROL SYNTHESIS POLYKETIDE SYNTHASE TYPE I PKS1-RELATED"/>
    <property type="match status" value="1"/>
</dbReference>
<dbReference type="SMART" id="SM00823">
    <property type="entry name" value="PKS_PP"/>
    <property type="match status" value="2"/>
</dbReference>
<keyword evidence="4" id="KW-0597">Phosphoprotein</keyword>
<evidence type="ECO:0000256" key="5">
    <source>
        <dbReference type="ARBA" id="ARBA00022679"/>
    </source>
</evidence>
<dbReference type="PROSITE" id="PS52019">
    <property type="entry name" value="PKS_MFAS_DH"/>
    <property type="match status" value="1"/>
</dbReference>
<keyword evidence="15" id="KW-1185">Reference proteome</keyword>
<dbReference type="Gene3D" id="3.40.366.10">
    <property type="entry name" value="Malonyl-Coenzyme A Acyl Carrier Protein, domain 2"/>
    <property type="match status" value="2"/>
</dbReference>
<dbReference type="InterPro" id="IPR015083">
    <property type="entry name" value="NorB/c/GfsB-D-like_docking"/>
</dbReference>
<dbReference type="SUPFAM" id="SSF53474">
    <property type="entry name" value="alpha/beta-Hydrolases"/>
    <property type="match status" value="1"/>
</dbReference>
<dbReference type="Pfam" id="PF22953">
    <property type="entry name" value="SpnB_Rossmann"/>
    <property type="match status" value="1"/>
</dbReference>
<dbReference type="InterPro" id="IPR013968">
    <property type="entry name" value="PKS_KR"/>
</dbReference>
<dbReference type="Proteomes" id="UP001156441">
    <property type="component" value="Unassembled WGS sequence"/>
</dbReference>
<name>A0ABT2JB81_9PSEU</name>
<dbReference type="Pfam" id="PF02801">
    <property type="entry name" value="Ketoacyl-synt_C"/>
    <property type="match status" value="2"/>
</dbReference>
<accession>A0ABT2JB81</accession>
<dbReference type="InterPro" id="IPR016039">
    <property type="entry name" value="Thiolase-like"/>
</dbReference>
<dbReference type="InterPro" id="IPR009081">
    <property type="entry name" value="PP-bd_ACP"/>
</dbReference>
<evidence type="ECO:0000313" key="14">
    <source>
        <dbReference type="EMBL" id="MCT2585126.1"/>
    </source>
</evidence>
<keyword evidence="8" id="KW-0012">Acyltransferase</keyword>
<evidence type="ECO:0000313" key="15">
    <source>
        <dbReference type="Proteomes" id="UP001156441"/>
    </source>
</evidence>
<dbReference type="SUPFAM" id="SSF53901">
    <property type="entry name" value="Thiolase-like"/>
    <property type="match status" value="2"/>
</dbReference>
<dbReference type="PROSITE" id="PS00606">
    <property type="entry name" value="KS3_1"/>
    <property type="match status" value="2"/>
</dbReference>
<dbReference type="InterPro" id="IPR014031">
    <property type="entry name" value="Ketoacyl_synth_C"/>
</dbReference>
<dbReference type="Pfam" id="PF14765">
    <property type="entry name" value="PS-DH"/>
    <property type="match status" value="2"/>
</dbReference>
<dbReference type="InterPro" id="IPR057326">
    <property type="entry name" value="KR_dom"/>
</dbReference>
<evidence type="ECO:0000259" key="13">
    <source>
        <dbReference type="PROSITE" id="PS52019"/>
    </source>
</evidence>
<dbReference type="Gene3D" id="3.40.50.1820">
    <property type="entry name" value="alpha/beta hydrolase"/>
    <property type="match status" value="1"/>
</dbReference>
<feature type="domain" description="Ketosynthase family 3 (KS3)" evidence="12">
    <location>
        <begin position="1692"/>
        <end position="2112"/>
    </location>
</feature>
<dbReference type="Pfam" id="PF00109">
    <property type="entry name" value="ketoacyl-synt"/>
    <property type="match status" value="2"/>
</dbReference>
<feature type="domain" description="Carrier" evidence="11">
    <location>
        <begin position="1598"/>
        <end position="1673"/>
    </location>
</feature>